<dbReference type="InParanoid" id="E2BEM4"/>
<dbReference type="Proteomes" id="UP000008237">
    <property type="component" value="Unassembled WGS sequence"/>
</dbReference>
<accession>E2BEM4</accession>
<keyword evidence="3" id="KW-1185">Reference proteome</keyword>
<evidence type="ECO:0000256" key="1">
    <source>
        <dbReference type="SAM" id="Phobius"/>
    </source>
</evidence>
<feature type="transmembrane region" description="Helical" evidence="1">
    <location>
        <begin position="12"/>
        <end position="34"/>
    </location>
</feature>
<feature type="non-terminal residue" evidence="2">
    <location>
        <position position="1"/>
    </location>
</feature>
<dbReference type="OMA" id="ASHICIN"/>
<keyword evidence="1" id="KW-0472">Membrane</keyword>
<dbReference type="OrthoDB" id="8185860at2759"/>
<keyword evidence="1" id="KW-1133">Transmembrane helix</keyword>
<gene>
    <name evidence="2" type="ORF">EAI_12510</name>
</gene>
<keyword evidence="1" id="KW-0812">Transmembrane</keyword>
<reference evidence="2 3" key="1">
    <citation type="journal article" date="2010" name="Science">
        <title>Genomic comparison of the ants Camponotus floridanus and Harpegnathos saltator.</title>
        <authorList>
            <person name="Bonasio R."/>
            <person name="Zhang G."/>
            <person name="Ye C."/>
            <person name="Mutti N.S."/>
            <person name="Fang X."/>
            <person name="Qin N."/>
            <person name="Donahue G."/>
            <person name="Yang P."/>
            <person name="Li Q."/>
            <person name="Li C."/>
            <person name="Zhang P."/>
            <person name="Huang Z."/>
            <person name="Berger S.L."/>
            <person name="Reinberg D."/>
            <person name="Wang J."/>
            <person name="Liebig J."/>
        </authorList>
    </citation>
    <scope>NUCLEOTIDE SEQUENCE [LARGE SCALE GENOMIC DNA]</scope>
    <source>
        <strain evidence="2 3">R22 G/1</strain>
    </source>
</reference>
<dbReference type="EMBL" id="GL447829">
    <property type="protein sequence ID" value="EFN85858.1"/>
    <property type="molecule type" value="Genomic_DNA"/>
</dbReference>
<evidence type="ECO:0000313" key="3">
    <source>
        <dbReference type="Proteomes" id="UP000008237"/>
    </source>
</evidence>
<protein>
    <submittedName>
        <fullName evidence="2">Uncharacterized protein</fullName>
    </submittedName>
</protein>
<proteinExistence type="predicted"/>
<feature type="transmembrane region" description="Helical" evidence="1">
    <location>
        <begin position="58"/>
        <end position="84"/>
    </location>
</feature>
<dbReference type="AlphaFoldDB" id="E2BEM4"/>
<name>E2BEM4_HARSA</name>
<feature type="non-terminal residue" evidence="2">
    <location>
        <position position="111"/>
    </location>
</feature>
<organism evidence="3">
    <name type="scientific">Harpegnathos saltator</name>
    <name type="common">Jerdon's jumping ant</name>
    <dbReference type="NCBI Taxonomy" id="610380"/>
    <lineage>
        <taxon>Eukaryota</taxon>
        <taxon>Metazoa</taxon>
        <taxon>Ecdysozoa</taxon>
        <taxon>Arthropoda</taxon>
        <taxon>Hexapoda</taxon>
        <taxon>Insecta</taxon>
        <taxon>Pterygota</taxon>
        <taxon>Neoptera</taxon>
        <taxon>Endopterygota</taxon>
        <taxon>Hymenoptera</taxon>
        <taxon>Apocrita</taxon>
        <taxon>Aculeata</taxon>
        <taxon>Formicoidea</taxon>
        <taxon>Formicidae</taxon>
        <taxon>Ponerinae</taxon>
        <taxon>Ponerini</taxon>
        <taxon>Harpegnathos</taxon>
    </lineage>
</organism>
<evidence type="ECO:0000313" key="2">
    <source>
        <dbReference type="EMBL" id="EFN85858.1"/>
    </source>
</evidence>
<sequence length="111" mass="12797">ILQKYISKCVIFYGGSLINVYLFTIIFICGPVTLNQPFPTMAEYPFDVSYQPMKTIVYAHQSICALQAASHICINIFTSLLLWFTSARFELLTENLRAIRNIYDLMKCIQE</sequence>